<dbReference type="Proteomes" id="UP000016933">
    <property type="component" value="Unassembled WGS sequence"/>
</dbReference>
<dbReference type="EMBL" id="KB446536">
    <property type="protein sequence ID" value="EME47544.1"/>
    <property type="molecule type" value="Genomic_DNA"/>
</dbReference>
<gene>
    <name evidence="2" type="ORF">DOTSEDRAFT_69482</name>
</gene>
<feature type="region of interest" description="Disordered" evidence="1">
    <location>
        <begin position="1"/>
        <end position="333"/>
    </location>
</feature>
<feature type="region of interest" description="Disordered" evidence="1">
    <location>
        <begin position="373"/>
        <end position="436"/>
    </location>
</feature>
<feature type="compositionally biased region" description="Low complexity" evidence="1">
    <location>
        <begin position="105"/>
        <end position="115"/>
    </location>
</feature>
<proteinExistence type="predicted"/>
<protein>
    <submittedName>
        <fullName evidence="2">Uncharacterized protein</fullName>
    </submittedName>
</protein>
<feature type="compositionally biased region" description="Polar residues" evidence="1">
    <location>
        <begin position="119"/>
        <end position="128"/>
    </location>
</feature>
<feature type="compositionally biased region" description="Basic residues" evidence="1">
    <location>
        <begin position="412"/>
        <end position="425"/>
    </location>
</feature>
<dbReference type="OrthoDB" id="5388207at2759"/>
<feature type="compositionally biased region" description="Polar residues" evidence="1">
    <location>
        <begin position="19"/>
        <end position="28"/>
    </location>
</feature>
<evidence type="ECO:0000256" key="1">
    <source>
        <dbReference type="SAM" id="MobiDB-lite"/>
    </source>
</evidence>
<organism evidence="2 3">
    <name type="scientific">Dothistroma septosporum (strain NZE10 / CBS 128990)</name>
    <name type="common">Red band needle blight fungus</name>
    <name type="synonym">Mycosphaerella pini</name>
    <dbReference type="NCBI Taxonomy" id="675120"/>
    <lineage>
        <taxon>Eukaryota</taxon>
        <taxon>Fungi</taxon>
        <taxon>Dikarya</taxon>
        <taxon>Ascomycota</taxon>
        <taxon>Pezizomycotina</taxon>
        <taxon>Dothideomycetes</taxon>
        <taxon>Dothideomycetidae</taxon>
        <taxon>Mycosphaerellales</taxon>
        <taxon>Mycosphaerellaceae</taxon>
        <taxon>Dothistroma</taxon>
    </lineage>
</organism>
<feature type="compositionally biased region" description="Polar residues" evidence="1">
    <location>
        <begin position="69"/>
        <end position="78"/>
    </location>
</feature>
<feature type="compositionally biased region" description="Low complexity" evidence="1">
    <location>
        <begin position="303"/>
        <end position="326"/>
    </location>
</feature>
<feature type="compositionally biased region" description="Polar residues" evidence="1">
    <location>
        <begin position="292"/>
        <end position="302"/>
    </location>
</feature>
<evidence type="ECO:0000313" key="2">
    <source>
        <dbReference type="EMBL" id="EME47544.1"/>
    </source>
</evidence>
<sequence>MDTLKKVIMGDPKAESGQEPVSGSQGQGTADAPYDQGNQEDNADLAGKPAQNTREPRLTRPDKAESGQEPISGSQGKGTASEPFDQGNQQDKAGLAGKAPRHTDSQQQAPSSASPIVESLQSLGITREQSTKPRDADASVETDDSEQIAPLTKKPTIGSSDWFTNANPIARKTSVSGAADEHDVNPKAKVSTESQGTGDVEETEAPGKELPPNELGRDVPPGFSNTIVEPASTPRSGELTPGVPNHVGVDMPPGTAAVMIDKGKGKARAIETDDIHSDASNRSELTREESINTETGYTRRTYSTAGTGASSISSRRQSYIQQSGRIPTAGGVPLGARAAADRQHRIDSFIPENEATGSSSRLGTMEYYGSIEPTAPAQRTPAARQSLDAGATKTTPIHAPATKSGDEEKIARRASKKVKGFRKSITKAFKGREGSQ</sequence>
<evidence type="ECO:0000313" key="3">
    <source>
        <dbReference type="Proteomes" id="UP000016933"/>
    </source>
</evidence>
<feature type="compositionally biased region" description="Basic and acidic residues" evidence="1">
    <location>
        <begin position="261"/>
        <end position="290"/>
    </location>
</feature>
<dbReference type="HOGENOM" id="CLU_628544_0_0_1"/>
<dbReference type="eggNOG" id="ENOG502RGYN">
    <property type="taxonomic scope" value="Eukaryota"/>
</dbReference>
<feature type="compositionally biased region" description="Polar residues" evidence="1">
    <location>
        <begin position="157"/>
        <end position="167"/>
    </location>
</feature>
<accession>N1PZ88</accession>
<feature type="compositionally biased region" description="Basic and acidic residues" evidence="1">
    <location>
        <begin position="54"/>
        <end position="66"/>
    </location>
</feature>
<dbReference type="STRING" id="675120.N1PZ88"/>
<dbReference type="AlphaFoldDB" id="N1PZ88"/>
<keyword evidence="3" id="KW-1185">Reference proteome</keyword>
<name>N1PZ88_DOTSN</name>
<feature type="compositionally biased region" description="Low complexity" evidence="1">
    <location>
        <begin position="373"/>
        <end position="385"/>
    </location>
</feature>
<reference evidence="2 3" key="2">
    <citation type="journal article" date="2012" name="PLoS Pathog.">
        <title>Diverse lifestyles and strategies of plant pathogenesis encoded in the genomes of eighteen Dothideomycetes fungi.</title>
        <authorList>
            <person name="Ohm R.A."/>
            <person name="Feau N."/>
            <person name="Henrissat B."/>
            <person name="Schoch C.L."/>
            <person name="Horwitz B.A."/>
            <person name="Barry K.W."/>
            <person name="Condon B.J."/>
            <person name="Copeland A.C."/>
            <person name="Dhillon B."/>
            <person name="Glaser F."/>
            <person name="Hesse C.N."/>
            <person name="Kosti I."/>
            <person name="LaButti K."/>
            <person name="Lindquist E.A."/>
            <person name="Lucas S."/>
            <person name="Salamov A.A."/>
            <person name="Bradshaw R.E."/>
            <person name="Ciuffetti L."/>
            <person name="Hamelin R.C."/>
            <person name="Kema G.H.J."/>
            <person name="Lawrence C."/>
            <person name="Scott J.A."/>
            <person name="Spatafora J.W."/>
            <person name="Turgeon B.G."/>
            <person name="de Wit P.J.G.M."/>
            <person name="Zhong S."/>
            <person name="Goodwin S.B."/>
            <person name="Grigoriev I.V."/>
        </authorList>
    </citation>
    <scope>NUCLEOTIDE SEQUENCE [LARGE SCALE GENOMIC DNA]</scope>
    <source>
        <strain evidence="3">NZE10 / CBS 128990</strain>
    </source>
</reference>
<dbReference type="OMA" id="WFTNANP"/>
<reference evidence="3" key="1">
    <citation type="journal article" date="2012" name="PLoS Genet.">
        <title>The genomes of the fungal plant pathogens Cladosporium fulvum and Dothistroma septosporum reveal adaptation to different hosts and lifestyles but also signatures of common ancestry.</title>
        <authorList>
            <person name="de Wit P.J.G.M."/>
            <person name="van der Burgt A."/>
            <person name="Oekmen B."/>
            <person name="Stergiopoulos I."/>
            <person name="Abd-Elsalam K.A."/>
            <person name="Aerts A.L."/>
            <person name="Bahkali A.H."/>
            <person name="Beenen H.G."/>
            <person name="Chettri P."/>
            <person name="Cox M.P."/>
            <person name="Datema E."/>
            <person name="de Vries R.P."/>
            <person name="Dhillon B."/>
            <person name="Ganley A.R."/>
            <person name="Griffiths S.A."/>
            <person name="Guo Y."/>
            <person name="Hamelin R.C."/>
            <person name="Henrissat B."/>
            <person name="Kabir M.S."/>
            <person name="Jashni M.K."/>
            <person name="Kema G."/>
            <person name="Klaubauf S."/>
            <person name="Lapidus A."/>
            <person name="Levasseur A."/>
            <person name="Lindquist E."/>
            <person name="Mehrabi R."/>
            <person name="Ohm R.A."/>
            <person name="Owen T.J."/>
            <person name="Salamov A."/>
            <person name="Schwelm A."/>
            <person name="Schijlen E."/>
            <person name="Sun H."/>
            <person name="van den Burg H.A."/>
            <person name="van Ham R.C.H.J."/>
            <person name="Zhang S."/>
            <person name="Goodwin S.B."/>
            <person name="Grigoriev I.V."/>
            <person name="Collemare J."/>
            <person name="Bradshaw R.E."/>
        </authorList>
    </citation>
    <scope>NUCLEOTIDE SEQUENCE [LARGE SCALE GENOMIC DNA]</scope>
    <source>
        <strain evidence="3">NZE10 / CBS 128990</strain>
    </source>
</reference>